<evidence type="ECO:0000256" key="7">
    <source>
        <dbReference type="ARBA" id="ARBA00023180"/>
    </source>
</evidence>
<evidence type="ECO:0000256" key="4">
    <source>
        <dbReference type="ARBA" id="ARBA00022723"/>
    </source>
</evidence>
<dbReference type="Gene3D" id="3.10.200.10">
    <property type="entry name" value="Alpha carbonic anhydrase"/>
    <property type="match status" value="1"/>
</dbReference>
<dbReference type="EC" id="4.2.1.1" evidence="3 9"/>
<dbReference type="PANTHER" id="PTHR18952">
    <property type="entry name" value="CARBONIC ANHYDRASE"/>
    <property type="match status" value="1"/>
</dbReference>
<dbReference type="SUPFAM" id="SSF51069">
    <property type="entry name" value="Carbonic anhydrase"/>
    <property type="match status" value="1"/>
</dbReference>
<keyword evidence="12" id="KW-1185">Reference proteome</keyword>
<evidence type="ECO:0000313" key="11">
    <source>
        <dbReference type="EMBL" id="KAG5844733.1"/>
    </source>
</evidence>
<dbReference type="InterPro" id="IPR018338">
    <property type="entry name" value="Carbonic_anhydrase_a-class_CS"/>
</dbReference>
<dbReference type="Proteomes" id="UP001044222">
    <property type="component" value="Chromosome 8"/>
</dbReference>
<dbReference type="GO" id="GO:0008270">
    <property type="term" value="F:zinc ion binding"/>
    <property type="evidence" value="ECO:0007669"/>
    <property type="project" value="UniProtKB-UniRule"/>
</dbReference>
<reference evidence="11" key="1">
    <citation type="submission" date="2021-01" db="EMBL/GenBank/DDBJ databases">
        <title>A chromosome-scale assembly of European eel, Anguilla anguilla.</title>
        <authorList>
            <person name="Henkel C."/>
            <person name="Jong-Raadsen S.A."/>
            <person name="Dufour S."/>
            <person name="Weltzien F.-A."/>
            <person name="Palstra A.P."/>
            <person name="Pelster B."/>
            <person name="Spaink H.P."/>
            <person name="Van Den Thillart G.E."/>
            <person name="Jansen H."/>
            <person name="Zahm M."/>
            <person name="Klopp C."/>
            <person name="Cedric C."/>
            <person name="Louis A."/>
            <person name="Berthelot C."/>
            <person name="Parey E."/>
            <person name="Roest Crollius H."/>
            <person name="Montfort J."/>
            <person name="Robinson-Rechavi M."/>
            <person name="Bucao C."/>
            <person name="Bouchez O."/>
            <person name="Gislard M."/>
            <person name="Lluch J."/>
            <person name="Milhes M."/>
            <person name="Lampietro C."/>
            <person name="Lopez Roques C."/>
            <person name="Donnadieu C."/>
            <person name="Braasch I."/>
            <person name="Desvignes T."/>
            <person name="Postlethwait J."/>
            <person name="Bobe J."/>
            <person name="Guiguen Y."/>
            <person name="Dirks R."/>
        </authorList>
    </citation>
    <scope>NUCLEOTIDE SEQUENCE</scope>
    <source>
        <strain evidence="11">Tag_6206</strain>
        <tissue evidence="11">Liver</tissue>
    </source>
</reference>
<feature type="signal peptide" evidence="9">
    <location>
        <begin position="1"/>
        <end position="19"/>
    </location>
</feature>
<dbReference type="AlphaFoldDB" id="A0A9D3MF69"/>
<keyword evidence="7" id="KW-0325">Glycoprotein</keyword>
<evidence type="ECO:0000259" key="10">
    <source>
        <dbReference type="PROSITE" id="PS51144"/>
    </source>
</evidence>
<proteinExistence type="inferred from homology"/>
<evidence type="ECO:0000256" key="1">
    <source>
        <dbReference type="ARBA" id="ARBA00001947"/>
    </source>
</evidence>
<dbReference type="FunFam" id="3.10.200.10:FF:000003">
    <property type="entry name" value="Carbonic anhydrase 12"/>
    <property type="match status" value="1"/>
</dbReference>
<dbReference type="InterPro" id="IPR023561">
    <property type="entry name" value="Carbonic_anhydrase_a-class"/>
</dbReference>
<evidence type="ECO:0000256" key="9">
    <source>
        <dbReference type="RuleBase" id="RU367011"/>
    </source>
</evidence>
<keyword evidence="6 9" id="KW-0862">Zinc</keyword>
<dbReference type="InterPro" id="IPR041874">
    <property type="entry name" value="CA4/CA15"/>
</dbReference>
<feature type="chain" id="PRO_5039757565" description="Carbonic anhydrase" evidence="9">
    <location>
        <begin position="20"/>
        <end position="346"/>
    </location>
</feature>
<dbReference type="InterPro" id="IPR001148">
    <property type="entry name" value="CA_dom"/>
</dbReference>
<comment type="catalytic activity">
    <reaction evidence="9">
        <text>hydrogencarbonate + H(+) = CO2 + H2O</text>
        <dbReference type="Rhea" id="RHEA:10748"/>
        <dbReference type="ChEBI" id="CHEBI:15377"/>
        <dbReference type="ChEBI" id="CHEBI:15378"/>
        <dbReference type="ChEBI" id="CHEBI:16526"/>
        <dbReference type="ChEBI" id="CHEBI:17544"/>
        <dbReference type="EC" id="4.2.1.1"/>
    </reaction>
</comment>
<feature type="domain" description="Alpha-carbonic anhydrase" evidence="10">
    <location>
        <begin position="58"/>
        <end position="320"/>
    </location>
</feature>
<comment type="similarity">
    <text evidence="2 9">Belongs to the alpha-carbonic anhydrase family.</text>
</comment>
<comment type="function">
    <text evidence="9">Reversible hydration of carbon dioxide.</text>
</comment>
<name>A0A9D3MF69_ANGAN</name>
<dbReference type="InterPro" id="IPR036398">
    <property type="entry name" value="CA_dom_sf"/>
</dbReference>
<evidence type="ECO:0000256" key="8">
    <source>
        <dbReference type="ARBA" id="ARBA00023239"/>
    </source>
</evidence>
<dbReference type="PROSITE" id="PS00162">
    <property type="entry name" value="ALPHA_CA_1"/>
    <property type="match status" value="1"/>
</dbReference>
<dbReference type="GO" id="GO:0004089">
    <property type="term" value="F:carbonate dehydratase activity"/>
    <property type="evidence" value="ECO:0007669"/>
    <property type="project" value="UniProtKB-UniRule"/>
</dbReference>
<accession>A0A9D3MF69</accession>
<evidence type="ECO:0000256" key="5">
    <source>
        <dbReference type="ARBA" id="ARBA00022729"/>
    </source>
</evidence>
<evidence type="ECO:0000256" key="2">
    <source>
        <dbReference type="ARBA" id="ARBA00010718"/>
    </source>
</evidence>
<dbReference type="PANTHER" id="PTHR18952:SF202">
    <property type="entry name" value="CARBONIC ANHYDRASE"/>
    <property type="match status" value="1"/>
</dbReference>
<dbReference type="SMART" id="SM01057">
    <property type="entry name" value="Carb_anhydrase"/>
    <property type="match status" value="1"/>
</dbReference>
<keyword evidence="5 9" id="KW-0732">Signal</keyword>
<keyword evidence="4 9" id="KW-0479">Metal-binding</keyword>
<gene>
    <name evidence="11" type="ORF">ANANG_G00165690</name>
</gene>
<comment type="caution">
    <text evidence="11">The sequence shown here is derived from an EMBL/GenBank/DDBJ whole genome shotgun (WGS) entry which is preliminary data.</text>
</comment>
<evidence type="ECO:0000256" key="6">
    <source>
        <dbReference type="ARBA" id="ARBA00022833"/>
    </source>
</evidence>
<dbReference type="GO" id="GO:0005886">
    <property type="term" value="C:plasma membrane"/>
    <property type="evidence" value="ECO:0007669"/>
    <property type="project" value="TreeGrafter"/>
</dbReference>
<dbReference type="Pfam" id="PF00194">
    <property type="entry name" value="Carb_anhydrase"/>
    <property type="match status" value="1"/>
</dbReference>
<sequence>MTFSLRLSLALWSLSCATGSSNTPVFCVPLFHLYLRIARNRSQWSVCKEKTQHWEVRAQWCYQGQYTCNEVCKAPGEWHALYPHCGGDRQSPINIVTSKVRRDPALTPLHLEGYHDAHDIEVENMGHSAHFTLPHSLRVSGGNLTGTYKAQQFHLHWGTDAGPGSEHTLDGERFPMELHIVHIKEQYSSLSEAKNDTSAVALLAFFFEESAQDNIHFNVIADALGRVRYAGNSSTAKAVRLGDLLPATEELRGYYRYAGSMTTPGCQQVVVWTLFHRTIPVSRRQLLQVSRELRFGTGKPMTDIFRPVQHLNGRSVLWSAAGPVLPSPLAVWLCALAALGLRWNSH</sequence>
<dbReference type="PROSITE" id="PS51144">
    <property type="entry name" value="ALPHA_CA_2"/>
    <property type="match status" value="1"/>
</dbReference>
<protein>
    <recommendedName>
        <fullName evidence="3 9">Carbonic anhydrase</fullName>
        <ecNumber evidence="3 9">4.2.1.1</ecNumber>
    </recommendedName>
</protein>
<evidence type="ECO:0000313" key="12">
    <source>
        <dbReference type="Proteomes" id="UP001044222"/>
    </source>
</evidence>
<dbReference type="CDD" id="cd03117">
    <property type="entry name" value="alpha_CA_IV_XV_like"/>
    <property type="match status" value="1"/>
</dbReference>
<evidence type="ECO:0000256" key="3">
    <source>
        <dbReference type="ARBA" id="ARBA00012925"/>
    </source>
</evidence>
<keyword evidence="8 9" id="KW-0456">Lyase</keyword>
<organism evidence="11 12">
    <name type="scientific">Anguilla anguilla</name>
    <name type="common">European freshwater eel</name>
    <name type="synonym">Muraena anguilla</name>
    <dbReference type="NCBI Taxonomy" id="7936"/>
    <lineage>
        <taxon>Eukaryota</taxon>
        <taxon>Metazoa</taxon>
        <taxon>Chordata</taxon>
        <taxon>Craniata</taxon>
        <taxon>Vertebrata</taxon>
        <taxon>Euteleostomi</taxon>
        <taxon>Actinopterygii</taxon>
        <taxon>Neopterygii</taxon>
        <taxon>Teleostei</taxon>
        <taxon>Anguilliformes</taxon>
        <taxon>Anguillidae</taxon>
        <taxon>Anguilla</taxon>
    </lineage>
</organism>
<comment type="cofactor">
    <cofactor evidence="1 9">
        <name>Zn(2+)</name>
        <dbReference type="ChEBI" id="CHEBI:29105"/>
    </cofactor>
</comment>
<dbReference type="EMBL" id="JAFIRN010000008">
    <property type="protein sequence ID" value="KAG5844733.1"/>
    <property type="molecule type" value="Genomic_DNA"/>
</dbReference>